<keyword evidence="2 7" id="KW-0813">Transport</keyword>
<accession>A0ABW1IA64</accession>
<keyword evidence="3" id="KW-1003">Cell membrane</keyword>
<dbReference type="Gene3D" id="1.10.3720.10">
    <property type="entry name" value="MetI-like"/>
    <property type="match status" value="2"/>
</dbReference>
<dbReference type="PANTHER" id="PTHR30151">
    <property type="entry name" value="ALKANE SULFONATE ABC TRANSPORTER-RELATED, MEMBRANE SUBUNIT"/>
    <property type="match status" value="1"/>
</dbReference>
<feature type="transmembrane region" description="Helical" evidence="7">
    <location>
        <begin position="99"/>
        <end position="118"/>
    </location>
</feature>
<evidence type="ECO:0000256" key="6">
    <source>
        <dbReference type="ARBA" id="ARBA00023136"/>
    </source>
</evidence>
<feature type="transmembrane region" description="Helical" evidence="7">
    <location>
        <begin position="124"/>
        <end position="147"/>
    </location>
</feature>
<dbReference type="CDD" id="cd06261">
    <property type="entry name" value="TM_PBP2"/>
    <property type="match status" value="2"/>
</dbReference>
<evidence type="ECO:0000313" key="10">
    <source>
        <dbReference type="Proteomes" id="UP001596119"/>
    </source>
</evidence>
<reference evidence="10" key="1">
    <citation type="journal article" date="2019" name="Int. J. Syst. Evol. Microbiol.">
        <title>The Global Catalogue of Microorganisms (GCM) 10K type strain sequencing project: providing services to taxonomists for standard genome sequencing and annotation.</title>
        <authorList>
            <consortium name="The Broad Institute Genomics Platform"/>
            <consortium name="The Broad Institute Genome Sequencing Center for Infectious Disease"/>
            <person name="Wu L."/>
            <person name="Ma J."/>
        </authorList>
    </citation>
    <scope>NUCLEOTIDE SEQUENCE [LARGE SCALE GENOMIC DNA]</scope>
    <source>
        <strain evidence="10">CGMCC 4.7397</strain>
    </source>
</reference>
<evidence type="ECO:0000256" key="2">
    <source>
        <dbReference type="ARBA" id="ARBA00022448"/>
    </source>
</evidence>
<dbReference type="Proteomes" id="UP001596119">
    <property type="component" value="Unassembled WGS sequence"/>
</dbReference>
<keyword evidence="6 7" id="KW-0472">Membrane</keyword>
<organism evidence="9 10">
    <name type="scientific">Pseudonocardia lutea</name>
    <dbReference type="NCBI Taxonomy" id="2172015"/>
    <lineage>
        <taxon>Bacteria</taxon>
        <taxon>Bacillati</taxon>
        <taxon>Actinomycetota</taxon>
        <taxon>Actinomycetes</taxon>
        <taxon>Pseudonocardiales</taxon>
        <taxon>Pseudonocardiaceae</taxon>
        <taxon>Pseudonocardia</taxon>
    </lineage>
</organism>
<keyword evidence="4 7" id="KW-0812">Transmembrane</keyword>
<dbReference type="Pfam" id="PF00528">
    <property type="entry name" value="BPD_transp_1"/>
    <property type="match status" value="2"/>
</dbReference>
<evidence type="ECO:0000256" key="7">
    <source>
        <dbReference type="RuleBase" id="RU363032"/>
    </source>
</evidence>
<feature type="transmembrane region" description="Helical" evidence="7">
    <location>
        <begin position="168"/>
        <end position="200"/>
    </location>
</feature>
<feature type="transmembrane region" description="Helical" evidence="7">
    <location>
        <begin position="470"/>
        <end position="490"/>
    </location>
</feature>
<comment type="subcellular location">
    <subcellularLocation>
        <location evidence="1 7">Cell membrane</location>
        <topology evidence="1 7">Multi-pass membrane protein</topology>
    </subcellularLocation>
</comment>
<evidence type="ECO:0000256" key="4">
    <source>
        <dbReference type="ARBA" id="ARBA00022692"/>
    </source>
</evidence>
<evidence type="ECO:0000259" key="8">
    <source>
        <dbReference type="PROSITE" id="PS50928"/>
    </source>
</evidence>
<keyword evidence="10" id="KW-1185">Reference proteome</keyword>
<feature type="transmembrane region" description="Helical" evidence="7">
    <location>
        <begin position="262"/>
        <end position="279"/>
    </location>
</feature>
<comment type="similarity">
    <text evidence="7">Belongs to the binding-protein-dependent transport system permease family.</text>
</comment>
<dbReference type="PANTHER" id="PTHR30151:SF0">
    <property type="entry name" value="ABC TRANSPORTER PERMEASE PROTEIN MJ0413-RELATED"/>
    <property type="match status" value="1"/>
</dbReference>
<dbReference type="RefSeq" id="WP_379567644.1">
    <property type="nucleotide sequence ID" value="NZ_JBHSQK010000049.1"/>
</dbReference>
<evidence type="ECO:0000256" key="3">
    <source>
        <dbReference type="ARBA" id="ARBA00022475"/>
    </source>
</evidence>
<keyword evidence="5 7" id="KW-1133">Transmembrane helix</keyword>
<feature type="transmembrane region" description="Helical" evidence="7">
    <location>
        <begin position="351"/>
        <end position="370"/>
    </location>
</feature>
<feature type="transmembrane region" description="Helical" evidence="7">
    <location>
        <begin position="376"/>
        <end position="399"/>
    </location>
</feature>
<feature type="transmembrane region" description="Helical" evidence="7">
    <location>
        <begin position="62"/>
        <end position="87"/>
    </location>
</feature>
<dbReference type="InterPro" id="IPR035906">
    <property type="entry name" value="MetI-like_sf"/>
</dbReference>
<proteinExistence type="inferred from homology"/>
<protein>
    <submittedName>
        <fullName evidence="9">ABC transporter permease</fullName>
    </submittedName>
</protein>
<evidence type="ECO:0000256" key="1">
    <source>
        <dbReference type="ARBA" id="ARBA00004651"/>
    </source>
</evidence>
<feature type="domain" description="ABC transmembrane type-1" evidence="8">
    <location>
        <begin position="310"/>
        <end position="494"/>
    </location>
</feature>
<gene>
    <name evidence="9" type="ORF">ACFQH9_19775</name>
</gene>
<feature type="transmembrane region" description="Helical" evidence="7">
    <location>
        <begin position="317"/>
        <end position="339"/>
    </location>
</feature>
<dbReference type="EMBL" id="JBHSQK010000049">
    <property type="protein sequence ID" value="MFC5950513.1"/>
    <property type="molecule type" value="Genomic_DNA"/>
</dbReference>
<feature type="transmembrane region" description="Helical" evidence="7">
    <location>
        <begin position="7"/>
        <end position="24"/>
    </location>
</feature>
<sequence>MSVLRPGVTGVVLPLAALVAWQLLTSVGVLDLQFLPAPSEIGRVAATEAVDGELAADLAHTLAIVLIATIAAGAIGGSIGVALGLVPGLRMHFAASLEFLRTVPAIALMPVALLLLGARPTTELLLAAYAATWPVLVTTAAGVAGVPDRLRDVARTLRFSPARTIGRIILPAAASSWLAGARVAAIVALHVAVIAEMVISPAGLGGGLVESLQGLNPPRMWAYVAVCGLLGILLQGLLRRLIHPALQGGDGVPRVSMRNRDAVLGLLPLVAGLACWQLLGPSGSRTFPPPSRWTGSLAQLYLDGLLVDAVASTLTTFVAALAAATVIGFALGLAIGLFHRVDRVVSPTLDLLAAIPGAVLVPLAILALGMTRATAVAVVALAVVWPVLHTSAAAARAIPPVRLDAARTLGLSRTRRWRTVLLPSIAPAVLVGVRVAASMALIVTLLVDILGTGGGIGRLLVERQQRFDTAGAWGLLFAIGGLGYLINLALARAERLLARITGRSAERPRGNNT</sequence>
<name>A0ABW1IA64_9PSEU</name>
<dbReference type="PROSITE" id="PS50928">
    <property type="entry name" value="ABC_TM1"/>
    <property type="match status" value="2"/>
</dbReference>
<feature type="transmembrane region" description="Helical" evidence="7">
    <location>
        <begin position="420"/>
        <end position="450"/>
    </location>
</feature>
<feature type="domain" description="ABC transmembrane type-1" evidence="8">
    <location>
        <begin position="58"/>
        <end position="242"/>
    </location>
</feature>
<evidence type="ECO:0000313" key="9">
    <source>
        <dbReference type="EMBL" id="MFC5950513.1"/>
    </source>
</evidence>
<comment type="caution">
    <text evidence="9">The sequence shown here is derived from an EMBL/GenBank/DDBJ whole genome shotgun (WGS) entry which is preliminary data.</text>
</comment>
<dbReference type="InterPro" id="IPR000515">
    <property type="entry name" value="MetI-like"/>
</dbReference>
<evidence type="ECO:0000256" key="5">
    <source>
        <dbReference type="ARBA" id="ARBA00022989"/>
    </source>
</evidence>
<feature type="transmembrane region" description="Helical" evidence="7">
    <location>
        <begin position="220"/>
        <end position="242"/>
    </location>
</feature>
<dbReference type="SUPFAM" id="SSF161098">
    <property type="entry name" value="MetI-like"/>
    <property type="match status" value="2"/>
</dbReference>